<dbReference type="GO" id="GO:0006884">
    <property type="term" value="P:cell volume homeostasis"/>
    <property type="evidence" value="ECO:0007669"/>
    <property type="project" value="InterPro"/>
</dbReference>
<dbReference type="AlphaFoldDB" id="A0AAF3F494"/>
<dbReference type="GO" id="GO:0006821">
    <property type="term" value="P:chloride transport"/>
    <property type="evidence" value="ECO:0007669"/>
    <property type="project" value="InterPro"/>
</dbReference>
<dbReference type="GO" id="GO:0034709">
    <property type="term" value="C:methylosome"/>
    <property type="evidence" value="ECO:0007669"/>
    <property type="project" value="InterPro"/>
</dbReference>
<comment type="function">
    <text evidence="7">Involved in both the assembly of spliceosomal snRNPs and the methylation of Sm proteins. Chaperone that regulates the assembly of spliceosomal U1, U2, U4 and U5 small nuclear ribonucleoproteins (snRNPs), the building blocks of the spliceosome, and thereby plays an important role in the splicing of cellular pre-mRNAs. Most spliceosomal snRNPs contain a common set of Sm proteins SNRPB, SNRPD1, SNRPD2, SNRPD3, SNRPE, SNRPF and SNRPG that assemble in a heptameric protein ring on the Sm site of the small nuclear RNA to form the core snRNP (Sm core). In the cytosol, the Sm proteins SNRPD1, SNRPD2, SNRPE, SNRPF and SNRPG are trapped in an inactive 6S pICln-Sm complex by the chaperone CLNS1A that controls the assembly of the core snRNP. Dissociation by the SMN complex of CLNS1A from the trapped Sm proteins and their transfer to an SMN-Sm complex triggers the assembly of core snRNPs and their transport to the nucleus.</text>
</comment>
<dbReference type="InterPro" id="IPR011993">
    <property type="entry name" value="PH-like_dom_sf"/>
</dbReference>
<dbReference type="PANTHER" id="PTHR21399">
    <property type="entry name" value="CHLORIDE CONDUCTANCE REGULATORY PROTEIN ICLN"/>
    <property type="match status" value="1"/>
</dbReference>
<keyword evidence="6" id="KW-0539">Nucleus</keyword>
<dbReference type="Pfam" id="PF03517">
    <property type="entry name" value="Voldacs"/>
    <property type="match status" value="1"/>
</dbReference>
<dbReference type="WBParaSite" id="MBELARI_LOCUS21334">
    <property type="protein sequence ID" value="MBELARI_LOCUS21334"/>
    <property type="gene ID" value="MBELARI_LOCUS21334"/>
</dbReference>
<evidence type="ECO:0000256" key="6">
    <source>
        <dbReference type="ARBA" id="ARBA00023242"/>
    </source>
</evidence>
<dbReference type="GO" id="GO:0005886">
    <property type="term" value="C:plasma membrane"/>
    <property type="evidence" value="ECO:0007669"/>
    <property type="project" value="InterPro"/>
</dbReference>
<evidence type="ECO:0000256" key="7">
    <source>
        <dbReference type="ARBA" id="ARBA00045890"/>
    </source>
</evidence>
<dbReference type="Gene3D" id="2.30.29.30">
    <property type="entry name" value="Pleckstrin-homology domain (PH domain)/Phosphotyrosine-binding domain (PTB)"/>
    <property type="match status" value="1"/>
</dbReference>
<evidence type="ECO:0000256" key="5">
    <source>
        <dbReference type="ARBA" id="ARBA00022490"/>
    </source>
</evidence>
<dbReference type="PANTHER" id="PTHR21399:SF0">
    <property type="entry name" value="METHYLOSOME SUBUNIT PICLN"/>
    <property type="match status" value="1"/>
</dbReference>
<proteinExistence type="inferred from homology"/>
<evidence type="ECO:0000256" key="1">
    <source>
        <dbReference type="ARBA" id="ARBA00004123"/>
    </source>
</evidence>
<accession>A0AAF3F494</accession>
<evidence type="ECO:0000256" key="3">
    <source>
        <dbReference type="ARBA" id="ARBA00007054"/>
    </source>
</evidence>
<evidence type="ECO:0000313" key="9">
    <source>
        <dbReference type="Proteomes" id="UP000887575"/>
    </source>
</evidence>
<feature type="compositionally biased region" description="Acidic residues" evidence="8">
    <location>
        <begin position="135"/>
        <end position="147"/>
    </location>
</feature>
<comment type="similarity">
    <text evidence="3">Belongs to the pICln (TC 1.A.47) family.</text>
</comment>
<dbReference type="Proteomes" id="UP000887575">
    <property type="component" value="Unassembled WGS sequence"/>
</dbReference>
<dbReference type="GO" id="GO:0000387">
    <property type="term" value="P:spliceosomal snRNP assembly"/>
    <property type="evidence" value="ECO:0007669"/>
    <property type="project" value="InterPro"/>
</dbReference>
<sequence length="206" mass="22324">MVVLTDVTLPTEGVRIQQPQVSAYFGENCVGQGTLTIAESAVAWVERTSGKGFTLTYPSIILHAVSTDCSSFPHECVFVLVDCSRSALELEDTEMDGDDDDEDEGPKNVSIRFVPADMSILQEVYKQMSECQELNPEDNSDSEDGMGEYEGLGDGSDGRWFTADNIGGAELSEEGLANLQRMMGGGRDGHNGSNGHDDDEHGEMEE</sequence>
<dbReference type="GO" id="GO:0005681">
    <property type="term" value="C:spliceosomal complex"/>
    <property type="evidence" value="ECO:0007669"/>
    <property type="project" value="TreeGrafter"/>
</dbReference>
<feature type="region of interest" description="Disordered" evidence="8">
    <location>
        <begin position="129"/>
        <end position="206"/>
    </location>
</feature>
<reference evidence="10" key="1">
    <citation type="submission" date="2024-02" db="UniProtKB">
        <authorList>
            <consortium name="WormBaseParasite"/>
        </authorList>
    </citation>
    <scope>IDENTIFICATION</scope>
</reference>
<dbReference type="GO" id="GO:0005829">
    <property type="term" value="C:cytosol"/>
    <property type="evidence" value="ECO:0007669"/>
    <property type="project" value="InterPro"/>
</dbReference>
<name>A0AAF3F494_9BILA</name>
<dbReference type="InterPro" id="IPR003521">
    <property type="entry name" value="ICln"/>
</dbReference>
<protein>
    <recommendedName>
        <fullName evidence="4">Methylosome subunit pICln</fullName>
    </recommendedName>
</protein>
<dbReference type="GO" id="GO:0034715">
    <property type="term" value="C:pICln-Sm protein complex"/>
    <property type="evidence" value="ECO:0007669"/>
    <property type="project" value="InterPro"/>
</dbReference>
<keyword evidence="9" id="KW-1185">Reference proteome</keyword>
<evidence type="ECO:0000256" key="4">
    <source>
        <dbReference type="ARBA" id="ARBA00015653"/>
    </source>
</evidence>
<dbReference type="InterPro" id="IPR039924">
    <property type="entry name" value="ICln/Lot5/Saf5"/>
</dbReference>
<feature type="compositionally biased region" description="Basic and acidic residues" evidence="8">
    <location>
        <begin position="187"/>
        <end position="199"/>
    </location>
</feature>
<keyword evidence="5" id="KW-0963">Cytoplasm</keyword>
<organism evidence="9 10">
    <name type="scientific">Mesorhabditis belari</name>
    <dbReference type="NCBI Taxonomy" id="2138241"/>
    <lineage>
        <taxon>Eukaryota</taxon>
        <taxon>Metazoa</taxon>
        <taxon>Ecdysozoa</taxon>
        <taxon>Nematoda</taxon>
        <taxon>Chromadorea</taxon>
        <taxon>Rhabditida</taxon>
        <taxon>Rhabditina</taxon>
        <taxon>Rhabditomorpha</taxon>
        <taxon>Rhabditoidea</taxon>
        <taxon>Rhabditidae</taxon>
        <taxon>Mesorhabditinae</taxon>
        <taxon>Mesorhabditis</taxon>
    </lineage>
</organism>
<dbReference type="GO" id="GO:0045292">
    <property type="term" value="P:mRNA cis splicing, via spliceosome"/>
    <property type="evidence" value="ECO:0007669"/>
    <property type="project" value="TreeGrafter"/>
</dbReference>
<evidence type="ECO:0000313" key="10">
    <source>
        <dbReference type="WBParaSite" id="MBELARI_LOCUS21334"/>
    </source>
</evidence>
<evidence type="ECO:0000256" key="2">
    <source>
        <dbReference type="ARBA" id="ARBA00004496"/>
    </source>
</evidence>
<dbReference type="PRINTS" id="PR01348">
    <property type="entry name" value="ICLNCHANNEL"/>
</dbReference>
<comment type="subcellular location">
    <subcellularLocation>
        <location evidence="2">Cytoplasm</location>
    </subcellularLocation>
    <subcellularLocation>
        <location evidence="1">Nucleus</location>
    </subcellularLocation>
</comment>
<evidence type="ECO:0000256" key="8">
    <source>
        <dbReference type="SAM" id="MobiDB-lite"/>
    </source>
</evidence>